<keyword evidence="3" id="KW-0001">2Fe-2S</keyword>
<dbReference type="EMBL" id="BMVW01000020">
    <property type="protein sequence ID" value="GGZ38145.1"/>
    <property type="molecule type" value="Genomic_DNA"/>
</dbReference>
<dbReference type="CDD" id="cd00207">
    <property type="entry name" value="fer2"/>
    <property type="match status" value="1"/>
</dbReference>
<accession>A0A918UVB3</accession>
<dbReference type="Pfam" id="PF00970">
    <property type="entry name" value="FAD_binding_6"/>
    <property type="match status" value="1"/>
</dbReference>
<dbReference type="RefSeq" id="WP_189866134.1">
    <property type="nucleotide sequence ID" value="NZ_BMVW01000020.1"/>
</dbReference>
<evidence type="ECO:0000256" key="1">
    <source>
        <dbReference type="ARBA" id="ARBA00001974"/>
    </source>
</evidence>
<keyword evidence="6" id="KW-0560">Oxidoreductase</keyword>
<dbReference type="AlphaFoldDB" id="A0A918UVB3"/>
<organism evidence="10 11">
    <name type="scientific">Streptomyces poonensis</name>
    <dbReference type="NCBI Taxonomy" id="68255"/>
    <lineage>
        <taxon>Bacteria</taxon>
        <taxon>Bacillati</taxon>
        <taxon>Actinomycetota</taxon>
        <taxon>Actinomycetes</taxon>
        <taxon>Kitasatosporales</taxon>
        <taxon>Streptomycetaceae</taxon>
        <taxon>Streptomyces</taxon>
    </lineage>
</organism>
<evidence type="ECO:0000256" key="7">
    <source>
        <dbReference type="ARBA" id="ARBA00023004"/>
    </source>
</evidence>
<dbReference type="InterPro" id="IPR050415">
    <property type="entry name" value="MRET"/>
</dbReference>
<keyword evidence="5" id="KW-0274">FAD</keyword>
<evidence type="ECO:0000256" key="6">
    <source>
        <dbReference type="ARBA" id="ARBA00023002"/>
    </source>
</evidence>
<evidence type="ECO:0000259" key="9">
    <source>
        <dbReference type="PROSITE" id="PS51384"/>
    </source>
</evidence>
<dbReference type="InterPro" id="IPR008333">
    <property type="entry name" value="Cbr1-like_FAD-bd_dom"/>
</dbReference>
<protein>
    <submittedName>
        <fullName evidence="10">Oxidoreductase</fullName>
    </submittedName>
</protein>
<keyword evidence="4" id="KW-0479">Metal-binding</keyword>
<dbReference type="Gene3D" id="2.40.30.10">
    <property type="entry name" value="Translation factors"/>
    <property type="match status" value="1"/>
</dbReference>
<dbReference type="PRINTS" id="PR00409">
    <property type="entry name" value="PHDIOXRDTASE"/>
</dbReference>
<dbReference type="InterPro" id="IPR017938">
    <property type="entry name" value="Riboflavin_synthase-like_b-brl"/>
</dbReference>
<evidence type="ECO:0000256" key="5">
    <source>
        <dbReference type="ARBA" id="ARBA00022827"/>
    </source>
</evidence>
<comment type="cofactor">
    <cofactor evidence="1">
        <name>FAD</name>
        <dbReference type="ChEBI" id="CHEBI:57692"/>
    </cofactor>
</comment>
<evidence type="ECO:0000256" key="8">
    <source>
        <dbReference type="ARBA" id="ARBA00023014"/>
    </source>
</evidence>
<dbReference type="InterPro" id="IPR036010">
    <property type="entry name" value="2Fe-2S_ferredoxin-like_sf"/>
</dbReference>
<evidence type="ECO:0000256" key="4">
    <source>
        <dbReference type="ARBA" id="ARBA00022723"/>
    </source>
</evidence>
<dbReference type="Proteomes" id="UP000622166">
    <property type="component" value="Unassembled WGS sequence"/>
</dbReference>
<keyword evidence="7" id="KW-0408">Iron</keyword>
<reference evidence="10" key="1">
    <citation type="journal article" date="2014" name="Int. J. Syst. Evol. Microbiol.">
        <title>Complete genome sequence of Corynebacterium casei LMG S-19264T (=DSM 44701T), isolated from a smear-ripened cheese.</title>
        <authorList>
            <consortium name="US DOE Joint Genome Institute (JGI-PGF)"/>
            <person name="Walter F."/>
            <person name="Albersmeier A."/>
            <person name="Kalinowski J."/>
            <person name="Ruckert C."/>
        </authorList>
    </citation>
    <scope>NUCLEOTIDE SEQUENCE</scope>
    <source>
        <strain evidence="10">JCM 4815</strain>
    </source>
</reference>
<dbReference type="SUPFAM" id="SSF52343">
    <property type="entry name" value="Ferredoxin reductase-like, C-terminal NADP-linked domain"/>
    <property type="match status" value="1"/>
</dbReference>
<dbReference type="InterPro" id="IPR001433">
    <property type="entry name" value="OxRdtase_FAD/NAD-bd"/>
</dbReference>
<evidence type="ECO:0000313" key="10">
    <source>
        <dbReference type="EMBL" id="GGZ38145.1"/>
    </source>
</evidence>
<keyword evidence="8" id="KW-0411">Iron-sulfur</keyword>
<evidence type="ECO:0000256" key="2">
    <source>
        <dbReference type="ARBA" id="ARBA00022630"/>
    </source>
</evidence>
<gene>
    <name evidence="10" type="ORF">GCM10010365_68680</name>
</gene>
<dbReference type="InterPro" id="IPR001041">
    <property type="entry name" value="2Fe-2S_ferredoxin-type"/>
</dbReference>
<dbReference type="Pfam" id="PF00111">
    <property type="entry name" value="Fer2"/>
    <property type="match status" value="1"/>
</dbReference>
<dbReference type="SUPFAM" id="SSF63380">
    <property type="entry name" value="Riboflavin synthase domain-like"/>
    <property type="match status" value="1"/>
</dbReference>
<dbReference type="SUPFAM" id="SSF54292">
    <property type="entry name" value="2Fe-2S ferredoxin-like"/>
    <property type="match status" value="1"/>
</dbReference>
<feature type="domain" description="FAD-binding FR-type" evidence="9">
    <location>
        <begin position="42"/>
        <end position="146"/>
    </location>
</feature>
<keyword evidence="2" id="KW-0285">Flavoprotein</keyword>
<dbReference type="CDD" id="cd06216">
    <property type="entry name" value="FNR_iron_sulfur_binding_2"/>
    <property type="match status" value="1"/>
</dbReference>
<comment type="caution">
    <text evidence="10">The sequence shown here is derived from an EMBL/GenBank/DDBJ whole genome shotgun (WGS) entry which is preliminary data.</text>
</comment>
<dbReference type="PROSITE" id="PS51384">
    <property type="entry name" value="FAD_FR"/>
    <property type="match status" value="1"/>
</dbReference>
<dbReference type="GO" id="GO:0046872">
    <property type="term" value="F:metal ion binding"/>
    <property type="evidence" value="ECO:0007669"/>
    <property type="project" value="UniProtKB-KW"/>
</dbReference>
<dbReference type="GO" id="GO:0016491">
    <property type="term" value="F:oxidoreductase activity"/>
    <property type="evidence" value="ECO:0007669"/>
    <property type="project" value="UniProtKB-KW"/>
</dbReference>
<dbReference type="InterPro" id="IPR017927">
    <property type="entry name" value="FAD-bd_FR_type"/>
</dbReference>
<reference evidence="10" key="2">
    <citation type="submission" date="2020-09" db="EMBL/GenBank/DDBJ databases">
        <authorList>
            <person name="Sun Q."/>
            <person name="Ohkuma M."/>
        </authorList>
    </citation>
    <scope>NUCLEOTIDE SEQUENCE</scope>
    <source>
        <strain evidence="10">JCM 4815</strain>
    </source>
</reference>
<dbReference type="PANTHER" id="PTHR47354:SF6">
    <property type="entry name" value="NADH OXIDOREDUCTASE HCR"/>
    <property type="match status" value="1"/>
</dbReference>
<dbReference type="Gene3D" id="3.10.20.30">
    <property type="match status" value="1"/>
</dbReference>
<dbReference type="Pfam" id="PF00175">
    <property type="entry name" value="NAD_binding_1"/>
    <property type="match status" value="1"/>
</dbReference>
<dbReference type="InterPro" id="IPR039261">
    <property type="entry name" value="FNR_nucleotide-bd"/>
</dbReference>
<dbReference type="InterPro" id="IPR012675">
    <property type="entry name" value="Beta-grasp_dom_sf"/>
</dbReference>
<dbReference type="Gene3D" id="3.40.50.80">
    <property type="entry name" value="Nucleotide-binding domain of ferredoxin-NADP reductase (FNR) module"/>
    <property type="match status" value="1"/>
</dbReference>
<keyword evidence="11" id="KW-1185">Reference proteome</keyword>
<evidence type="ECO:0000256" key="3">
    <source>
        <dbReference type="ARBA" id="ARBA00022714"/>
    </source>
</evidence>
<dbReference type="GO" id="GO:0051537">
    <property type="term" value="F:2 iron, 2 sulfur cluster binding"/>
    <property type="evidence" value="ECO:0007669"/>
    <property type="project" value="UniProtKB-KW"/>
</dbReference>
<name>A0A918UVB3_9ACTN</name>
<dbReference type="PANTHER" id="PTHR47354">
    <property type="entry name" value="NADH OXIDOREDUCTASE HCR"/>
    <property type="match status" value="1"/>
</dbReference>
<evidence type="ECO:0000313" key="11">
    <source>
        <dbReference type="Proteomes" id="UP000622166"/>
    </source>
</evidence>
<sequence length="375" mass="40033">MALHRIVWSEGVVRLVLTAVDRLTTPLLADDYLALADPLLSRRWPAGRVTQVRAETADATTLVIRPGRGWRPARMAGQYVPVGVRIDGVLHWRTYSLTTPPGRPGEPFSITVRALPDGRVSQHLAHRVRPGEVLRLGPAQGEFHLPDPPPGRLLLLTAGIGITPVMAMLRALAAGGRLAAGTDVLLVHSAPDPARTVFGPELRAMDQRLPWFRLYEHHTRAGARPAGHLTLARLPAVCPDWRERATFVCGPAALLESARRRWAVEGLAGRLHFERFCPLPPAPSLGGTGPQTARVSFAASGVETAAGTGTPLLEAGEAAGVAMPSGCRMGICFGCVSPLLHGRVRDLRTGEVRGEPGDLIQTCVSAACGPVTLDL</sequence>
<proteinExistence type="predicted"/>